<dbReference type="AlphaFoldDB" id="A0A1X2EKM8"/>
<evidence type="ECO:0000256" key="2">
    <source>
        <dbReference type="ARBA" id="ARBA00022487"/>
    </source>
</evidence>
<keyword evidence="3" id="KW-0378">Hydrolase</keyword>
<evidence type="ECO:0000256" key="1">
    <source>
        <dbReference type="ARBA" id="ARBA00007534"/>
    </source>
</evidence>
<keyword evidence="4" id="KW-1015">Disulfide bond</keyword>
<dbReference type="EMBL" id="LQPZ01000018">
    <property type="protein sequence ID" value="ORX05523.1"/>
    <property type="molecule type" value="Genomic_DNA"/>
</dbReference>
<comment type="similarity">
    <text evidence="1">Belongs to the cutinase family.</text>
</comment>
<name>A0A1X2EKM8_9MYCO</name>
<sequence>MKARHQTRLFAQVLGSAALAVGGIGALALSSTTAPPAAAAQCPDVEVVFARGTGEPAGPGPTGQAFIDALGSRLGDRSMDVYAVNYPATDQWATGVDGIRDAGAHIVNTANTCPNTKMVLGGYSQGAAVMGFVTSEVVPDGVDPATVPKPLDPAVAENVAAVVLYSMPNVRAMNFLNEPPVAIGPLYQDKTLKLCVPEDAVCSLGLDFSAHNSYANNPAVINQGADFAAARINGVPAAPAPNEPVIAAPNFGN</sequence>
<dbReference type="Gene3D" id="3.40.50.1820">
    <property type="entry name" value="alpha/beta hydrolase"/>
    <property type="match status" value="1"/>
</dbReference>
<accession>A0A1X2EKM8</accession>
<evidence type="ECO:0000256" key="3">
    <source>
        <dbReference type="ARBA" id="ARBA00022801"/>
    </source>
</evidence>
<dbReference type="STRING" id="1798.AWC30_08805"/>
<protein>
    <submittedName>
        <fullName evidence="6">Cutinase</fullName>
    </submittedName>
</protein>
<dbReference type="InterPro" id="IPR000675">
    <property type="entry name" value="Cutinase/axe"/>
</dbReference>
<evidence type="ECO:0000256" key="4">
    <source>
        <dbReference type="ARBA" id="ARBA00023157"/>
    </source>
</evidence>
<keyword evidence="7" id="KW-1185">Reference proteome</keyword>
<proteinExistence type="inferred from homology"/>
<dbReference type="Pfam" id="PF01083">
    <property type="entry name" value="Cutinase"/>
    <property type="match status" value="1"/>
</dbReference>
<dbReference type="GO" id="GO:0052689">
    <property type="term" value="F:carboxylic ester hydrolase activity"/>
    <property type="evidence" value="ECO:0007669"/>
    <property type="project" value="UniProtKB-KW"/>
</dbReference>
<feature type="chain" id="PRO_5013389863" evidence="5">
    <location>
        <begin position="40"/>
        <end position="253"/>
    </location>
</feature>
<comment type="caution">
    <text evidence="6">The sequence shown here is derived from an EMBL/GenBank/DDBJ whole genome shotgun (WGS) entry which is preliminary data.</text>
</comment>
<organism evidence="6 7">
    <name type="scientific">Mycolicibacillus trivialis</name>
    <dbReference type="NCBI Taxonomy" id="1798"/>
    <lineage>
        <taxon>Bacteria</taxon>
        <taxon>Bacillati</taxon>
        <taxon>Actinomycetota</taxon>
        <taxon>Actinomycetes</taxon>
        <taxon>Mycobacteriales</taxon>
        <taxon>Mycobacteriaceae</taxon>
        <taxon>Mycolicibacillus</taxon>
    </lineage>
</organism>
<gene>
    <name evidence="6" type="ORF">AWC30_08805</name>
</gene>
<dbReference type="Proteomes" id="UP000193090">
    <property type="component" value="Unassembled WGS sequence"/>
</dbReference>
<dbReference type="SMART" id="SM01110">
    <property type="entry name" value="Cutinase"/>
    <property type="match status" value="1"/>
</dbReference>
<evidence type="ECO:0000313" key="7">
    <source>
        <dbReference type="Proteomes" id="UP000193090"/>
    </source>
</evidence>
<dbReference type="OrthoDB" id="3690529at2"/>
<reference evidence="6 7" key="1">
    <citation type="submission" date="2016-01" db="EMBL/GenBank/DDBJ databases">
        <title>The new phylogeny of the genus Mycobacterium.</title>
        <authorList>
            <person name="Tarcisio F."/>
            <person name="Conor M."/>
            <person name="Antonella G."/>
            <person name="Elisabetta G."/>
            <person name="Giulia F.S."/>
            <person name="Sara T."/>
            <person name="Anna F."/>
            <person name="Clotilde B."/>
            <person name="Roberto B."/>
            <person name="Veronica D.S."/>
            <person name="Fabio R."/>
            <person name="Monica P."/>
            <person name="Olivier J."/>
            <person name="Enrico T."/>
            <person name="Nicola S."/>
        </authorList>
    </citation>
    <scope>NUCLEOTIDE SEQUENCE [LARGE SCALE GENOMIC DNA]</scope>
    <source>
        <strain evidence="6 7">DSM 44153</strain>
    </source>
</reference>
<dbReference type="InterPro" id="IPR029058">
    <property type="entry name" value="AB_hydrolase_fold"/>
</dbReference>
<evidence type="ECO:0000256" key="5">
    <source>
        <dbReference type="SAM" id="SignalP"/>
    </source>
</evidence>
<keyword evidence="5" id="KW-0732">Signal</keyword>
<dbReference type="PANTHER" id="PTHR33630:SF9">
    <property type="entry name" value="CUTINASE 4"/>
    <property type="match status" value="1"/>
</dbReference>
<dbReference type="SUPFAM" id="SSF53474">
    <property type="entry name" value="alpha/beta-Hydrolases"/>
    <property type="match status" value="1"/>
</dbReference>
<evidence type="ECO:0000313" key="6">
    <source>
        <dbReference type="EMBL" id="ORX05523.1"/>
    </source>
</evidence>
<dbReference type="RefSeq" id="WP_085109771.1">
    <property type="nucleotide sequence ID" value="NZ_JACKSN010000064.1"/>
</dbReference>
<keyword evidence="2" id="KW-0719">Serine esterase</keyword>
<dbReference type="PANTHER" id="PTHR33630">
    <property type="entry name" value="CUTINASE RV1984C-RELATED-RELATED"/>
    <property type="match status" value="1"/>
</dbReference>
<feature type="signal peptide" evidence="5">
    <location>
        <begin position="1"/>
        <end position="39"/>
    </location>
</feature>